<feature type="region of interest" description="Disordered" evidence="1">
    <location>
        <begin position="78"/>
        <end position="117"/>
    </location>
</feature>
<evidence type="ECO:0000259" key="3">
    <source>
        <dbReference type="Pfam" id="PF21537"/>
    </source>
</evidence>
<protein>
    <recommendedName>
        <fullName evidence="3">DUF1980 domain-containing protein</fullName>
    </recommendedName>
</protein>
<reference evidence="4 5" key="1">
    <citation type="journal article" date="2013" name="Genome Announc.">
        <title>Whole-genome sequences of five oyster-associated bacteria show potential for crude oil hydrocarbon degradation.</title>
        <authorList>
            <person name="Chauhan A."/>
            <person name="Green S."/>
            <person name="Pathak A."/>
            <person name="Thomas J."/>
            <person name="Venkatramanan R."/>
        </authorList>
    </citation>
    <scope>NUCLEOTIDE SEQUENCE [LARGE SCALE GENOMIC DNA]</scope>
    <source>
        <strain evidence="4 5">MF109</strain>
    </source>
</reference>
<evidence type="ECO:0000313" key="4">
    <source>
        <dbReference type="EMBL" id="EQM72704.1"/>
    </source>
</evidence>
<name>T5KA42_MICMQ</name>
<dbReference type="Pfam" id="PF21537">
    <property type="entry name" value="DUF1980_C"/>
    <property type="match status" value="1"/>
</dbReference>
<comment type="caution">
    <text evidence="4">The sequence shown here is derived from an EMBL/GenBank/DDBJ whole genome shotgun (WGS) entry which is preliminary data.</text>
</comment>
<evidence type="ECO:0000256" key="2">
    <source>
        <dbReference type="SAM" id="Phobius"/>
    </source>
</evidence>
<dbReference type="EMBL" id="ATAO01000250">
    <property type="protein sequence ID" value="EQM72704.1"/>
    <property type="molecule type" value="Genomic_DNA"/>
</dbReference>
<dbReference type="AlphaFoldDB" id="T5KA42"/>
<sequence length="288" mass="29201">MSEQTARSEQTATRIRALGTRWLGVGLATVISVVTLGLGLTGRLNLYISPESVWFACTAAVVTLAGAIWSCTLPLGEESDHGHDHGPVPAPAVHGDHDGADHDGADHDGADHDGAPASSRRALAGVAAVAGGVIASGVVVAGLVLPPASLSVELAMSRAGEQSALFAGADSVALGVADTSTFGVGDWASVFTAATNTAAYDGAAVKLTGFVTPGASGDDGVNLTRLVITHCVIDAQTAVLPVDVKPDEYATGQWVEITGTVRADADGKLRIEPTDVVAIDEPGDPYEY</sequence>
<dbReference type="NCBIfam" id="TIGR03943">
    <property type="entry name" value="TIGR03943 family putative permease subunit"/>
    <property type="match status" value="1"/>
</dbReference>
<dbReference type="InterPro" id="IPR015402">
    <property type="entry name" value="DUF1980"/>
</dbReference>
<keyword evidence="2" id="KW-0812">Transmembrane</keyword>
<organism evidence="4 5">
    <name type="scientific">Microbacterium maritypicum MF109</name>
    <dbReference type="NCBI Taxonomy" id="1333857"/>
    <lineage>
        <taxon>Bacteria</taxon>
        <taxon>Bacillati</taxon>
        <taxon>Actinomycetota</taxon>
        <taxon>Actinomycetes</taxon>
        <taxon>Micrococcales</taxon>
        <taxon>Microbacteriaceae</taxon>
        <taxon>Microbacterium</taxon>
    </lineage>
</organism>
<dbReference type="InterPro" id="IPR048447">
    <property type="entry name" value="DUF1980_C"/>
</dbReference>
<feature type="transmembrane region" description="Helical" evidence="2">
    <location>
        <begin position="122"/>
        <end position="145"/>
    </location>
</feature>
<dbReference type="InterPro" id="IPR052955">
    <property type="entry name" value="UPF0703_membrane_permease"/>
</dbReference>
<gene>
    <name evidence="4" type="ORF">L687_08465</name>
</gene>
<keyword evidence="2" id="KW-0472">Membrane</keyword>
<keyword evidence="2" id="KW-1133">Transmembrane helix</keyword>
<proteinExistence type="predicted"/>
<feature type="transmembrane region" description="Helical" evidence="2">
    <location>
        <begin position="21"/>
        <end position="41"/>
    </location>
</feature>
<accession>T5KA42</accession>
<evidence type="ECO:0000256" key="1">
    <source>
        <dbReference type="SAM" id="MobiDB-lite"/>
    </source>
</evidence>
<dbReference type="PANTHER" id="PTHR40047:SF1">
    <property type="entry name" value="UPF0703 PROTEIN YCGQ"/>
    <property type="match status" value="1"/>
</dbReference>
<dbReference type="RefSeq" id="WP_021201613.1">
    <property type="nucleotide sequence ID" value="NZ_ATAO01000250.1"/>
</dbReference>
<dbReference type="PATRIC" id="fig|1333857.3.peg.3714"/>
<feature type="domain" description="DUF1980" evidence="3">
    <location>
        <begin position="194"/>
        <end position="288"/>
    </location>
</feature>
<feature type="compositionally biased region" description="Basic and acidic residues" evidence="1">
    <location>
        <begin position="94"/>
        <end position="114"/>
    </location>
</feature>
<dbReference type="Proteomes" id="UP000016033">
    <property type="component" value="Unassembled WGS sequence"/>
</dbReference>
<dbReference type="PANTHER" id="PTHR40047">
    <property type="entry name" value="UPF0703 PROTEIN YCGQ"/>
    <property type="match status" value="1"/>
</dbReference>
<evidence type="ECO:0000313" key="5">
    <source>
        <dbReference type="Proteomes" id="UP000016033"/>
    </source>
</evidence>
<feature type="transmembrane region" description="Helical" evidence="2">
    <location>
        <begin position="53"/>
        <end position="75"/>
    </location>
</feature>